<sequence length="67" mass="7790">MNREDGHANNLDPQPEFSKDLFEVTVEETVGVSPTEVFHAWSNRMDTWRHAEPDRLKAADVNIPFFF</sequence>
<protein>
    <submittedName>
        <fullName evidence="1">Uncharacterized protein</fullName>
    </submittedName>
</protein>
<dbReference type="Proteomes" id="UP000638648">
    <property type="component" value="Unassembled WGS sequence"/>
</dbReference>
<evidence type="ECO:0000313" key="1">
    <source>
        <dbReference type="EMBL" id="MBE1608131.1"/>
    </source>
</evidence>
<comment type="caution">
    <text evidence="1">The sequence shown here is derived from an EMBL/GenBank/DDBJ whole genome shotgun (WGS) entry which is preliminary data.</text>
</comment>
<name>A0A927RKD0_9ACTN</name>
<evidence type="ECO:0000313" key="2">
    <source>
        <dbReference type="Proteomes" id="UP000638648"/>
    </source>
</evidence>
<organism evidence="1 2">
    <name type="scientific">Actinopolymorpha pittospori</name>
    <dbReference type="NCBI Taxonomy" id="648752"/>
    <lineage>
        <taxon>Bacteria</taxon>
        <taxon>Bacillati</taxon>
        <taxon>Actinomycetota</taxon>
        <taxon>Actinomycetes</taxon>
        <taxon>Propionibacteriales</taxon>
        <taxon>Actinopolymorphaceae</taxon>
        <taxon>Actinopolymorpha</taxon>
    </lineage>
</organism>
<proteinExistence type="predicted"/>
<dbReference type="AlphaFoldDB" id="A0A927RKD0"/>
<dbReference type="EMBL" id="JADBEM010000001">
    <property type="protein sequence ID" value="MBE1608131.1"/>
    <property type="molecule type" value="Genomic_DNA"/>
</dbReference>
<dbReference type="RefSeq" id="WP_192751964.1">
    <property type="nucleotide sequence ID" value="NZ_BAABJL010000090.1"/>
</dbReference>
<gene>
    <name evidence="1" type="ORF">HEB94_004979</name>
</gene>
<keyword evidence="2" id="KW-1185">Reference proteome</keyword>
<accession>A0A927RKD0</accession>
<reference evidence="1" key="1">
    <citation type="submission" date="2020-10" db="EMBL/GenBank/DDBJ databases">
        <title>Sequencing the genomes of 1000 actinobacteria strains.</title>
        <authorList>
            <person name="Klenk H.-P."/>
        </authorList>
    </citation>
    <scope>NUCLEOTIDE SEQUENCE</scope>
    <source>
        <strain evidence="1">DSM 45354</strain>
    </source>
</reference>